<name>A0A9W4WWN5_9GLOM</name>
<dbReference type="OrthoDB" id="2414218at2759"/>
<protein>
    <submittedName>
        <fullName evidence="1">9582_t:CDS:1</fullName>
    </submittedName>
</protein>
<dbReference type="Proteomes" id="UP001153678">
    <property type="component" value="Unassembled WGS sequence"/>
</dbReference>
<organism evidence="1 2">
    <name type="scientific">Funneliformis geosporum</name>
    <dbReference type="NCBI Taxonomy" id="1117311"/>
    <lineage>
        <taxon>Eukaryota</taxon>
        <taxon>Fungi</taxon>
        <taxon>Fungi incertae sedis</taxon>
        <taxon>Mucoromycota</taxon>
        <taxon>Glomeromycotina</taxon>
        <taxon>Glomeromycetes</taxon>
        <taxon>Glomerales</taxon>
        <taxon>Glomeraceae</taxon>
        <taxon>Funneliformis</taxon>
    </lineage>
</organism>
<keyword evidence="2" id="KW-1185">Reference proteome</keyword>
<gene>
    <name evidence="1" type="ORF">FWILDA_LOCUS15468</name>
</gene>
<proteinExistence type="predicted"/>
<sequence>MTKERAKKILNAIDNGKFLIRVKFVRDNFFYDRRYNYAFKIIDKYQSIQELKRANKKFVLEGSNVILTKKIKSDFWIGINKKFLVRIIQDEKLSDYIELDANAVIYELYRI</sequence>
<evidence type="ECO:0000313" key="1">
    <source>
        <dbReference type="EMBL" id="CAI2192222.1"/>
    </source>
</evidence>
<reference evidence="1" key="1">
    <citation type="submission" date="2022-08" db="EMBL/GenBank/DDBJ databases">
        <authorList>
            <person name="Kallberg Y."/>
            <person name="Tangrot J."/>
            <person name="Rosling A."/>
        </authorList>
    </citation>
    <scope>NUCLEOTIDE SEQUENCE</scope>
    <source>
        <strain evidence="1">Wild A</strain>
    </source>
</reference>
<evidence type="ECO:0000313" key="2">
    <source>
        <dbReference type="Proteomes" id="UP001153678"/>
    </source>
</evidence>
<accession>A0A9W4WWN5</accession>
<comment type="caution">
    <text evidence="1">The sequence shown here is derived from an EMBL/GenBank/DDBJ whole genome shotgun (WGS) entry which is preliminary data.</text>
</comment>
<dbReference type="AlphaFoldDB" id="A0A9W4WWN5"/>
<dbReference type="EMBL" id="CAMKVN010008111">
    <property type="protein sequence ID" value="CAI2192222.1"/>
    <property type="molecule type" value="Genomic_DNA"/>
</dbReference>